<evidence type="ECO:0000256" key="1">
    <source>
        <dbReference type="ARBA" id="ARBA00022729"/>
    </source>
</evidence>
<keyword evidence="2" id="KW-1133">Transmembrane helix</keyword>
<dbReference type="SUPFAM" id="SSF51261">
    <property type="entry name" value="Duplicated hybrid motif"/>
    <property type="match status" value="1"/>
</dbReference>
<name>G7WHG7_DESOD</name>
<evidence type="ECO:0000313" key="5">
    <source>
        <dbReference type="Proteomes" id="UP000006346"/>
    </source>
</evidence>
<dbReference type="PANTHER" id="PTHR21666">
    <property type="entry name" value="PEPTIDASE-RELATED"/>
    <property type="match status" value="1"/>
</dbReference>
<dbReference type="CDD" id="cd12797">
    <property type="entry name" value="M23_peptidase"/>
    <property type="match status" value="1"/>
</dbReference>
<keyword evidence="1" id="KW-0732">Signal</keyword>
<dbReference type="PANTHER" id="PTHR21666:SF289">
    <property type="entry name" value="L-ALA--D-GLU ENDOPEPTIDASE"/>
    <property type="match status" value="1"/>
</dbReference>
<dbReference type="OrthoDB" id="1786111at2"/>
<evidence type="ECO:0000256" key="2">
    <source>
        <dbReference type="SAM" id="Phobius"/>
    </source>
</evidence>
<evidence type="ECO:0000313" key="4">
    <source>
        <dbReference type="EMBL" id="AET70888.1"/>
    </source>
</evidence>
<dbReference type="STRING" id="768706.Desor_5514"/>
<dbReference type="eggNOG" id="COG0739">
    <property type="taxonomic scope" value="Bacteria"/>
</dbReference>
<proteinExistence type="predicted"/>
<dbReference type="InterPro" id="IPR011055">
    <property type="entry name" value="Dup_hybrid_motif"/>
</dbReference>
<reference evidence="4 5" key="2">
    <citation type="journal article" date="2012" name="J. Bacteriol.">
        <title>Complete genome sequences of Desulfosporosinus orientis DSM765T, Desulfosporosinus youngiae DSM17734T, Desulfosporosinus meridiei DSM13257T, and Desulfosporosinus acidiphilus DSM22704T.</title>
        <authorList>
            <person name="Pester M."/>
            <person name="Brambilla E."/>
            <person name="Alazard D."/>
            <person name="Rattei T."/>
            <person name="Weinmaier T."/>
            <person name="Han J."/>
            <person name="Lucas S."/>
            <person name="Lapidus A."/>
            <person name="Cheng J.F."/>
            <person name="Goodwin L."/>
            <person name="Pitluck S."/>
            <person name="Peters L."/>
            <person name="Ovchinnikova G."/>
            <person name="Teshima H."/>
            <person name="Detter J.C."/>
            <person name="Han C.S."/>
            <person name="Tapia R."/>
            <person name="Land M.L."/>
            <person name="Hauser L."/>
            <person name="Kyrpides N.C."/>
            <person name="Ivanova N.N."/>
            <person name="Pagani I."/>
            <person name="Huntmann M."/>
            <person name="Wei C.L."/>
            <person name="Davenport K.W."/>
            <person name="Daligault H."/>
            <person name="Chain P.S."/>
            <person name="Chen A."/>
            <person name="Mavromatis K."/>
            <person name="Markowitz V."/>
            <person name="Szeto E."/>
            <person name="Mikhailova N."/>
            <person name="Pati A."/>
            <person name="Wagner M."/>
            <person name="Woyke T."/>
            <person name="Ollivier B."/>
            <person name="Klenk H.P."/>
            <person name="Spring S."/>
            <person name="Loy A."/>
        </authorList>
    </citation>
    <scope>NUCLEOTIDE SEQUENCE [LARGE SCALE GENOMIC DNA]</scope>
    <source>
        <strain evidence="5">ATCC 19365 / DSM 765 / NCIMB 8382 / VKM B-1628</strain>
    </source>
</reference>
<dbReference type="KEGG" id="dor:Desor_5514"/>
<sequence length="214" mass="23976">MRRWRISKEWYVVWGFTLFIGGLILYVGYLSANYNIAIEKPQSKATEAVQAVTTVPSQPQDTVKDKQKIDSKEQIISNDSQENLELKDFPSPVHGEPIRSIGNYYSEAYDDYIFHAGLDYALKDGTVIRANHGGKVIFAGEDPILGCKVTIDCGDGWIVTYGGLDNLRIKKGEVIEEQTALGQIGYFPGGEGESNQPQLHYEVWHNGEVQYVEP</sequence>
<feature type="transmembrane region" description="Helical" evidence="2">
    <location>
        <begin position="12"/>
        <end position="32"/>
    </location>
</feature>
<organism evidence="4 5">
    <name type="scientific">Desulfosporosinus orientis (strain ATCC 19365 / DSM 765 / NCIMB 8382 / VKM B-1628 / Singapore I)</name>
    <name type="common">Desulfotomaculum orientis</name>
    <dbReference type="NCBI Taxonomy" id="768706"/>
    <lineage>
        <taxon>Bacteria</taxon>
        <taxon>Bacillati</taxon>
        <taxon>Bacillota</taxon>
        <taxon>Clostridia</taxon>
        <taxon>Eubacteriales</taxon>
        <taxon>Desulfitobacteriaceae</taxon>
        <taxon>Desulfosporosinus</taxon>
    </lineage>
</organism>
<dbReference type="InterPro" id="IPR050570">
    <property type="entry name" value="Cell_wall_metabolism_enzyme"/>
</dbReference>
<dbReference type="HOGENOM" id="CLU_1287108_0_0_9"/>
<dbReference type="AlphaFoldDB" id="G7WHG7"/>
<dbReference type="Proteomes" id="UP000006346">
    <property type="component" value="Chromosome"/>
</dbReference>
<dbReference type="Pfam" id="PF01551">
    <property type="entry name" value="Peptidase_M23"/>
    <property type="match status" value="1"/>
</dbReference>
<dbReference type="Gene3D" id="2.70.70.10">
    <property type="entry name" value="Glucose Permease (Domain IIA)"/>
    <property type="match status" value="1"/>
</dbReference>
<keyword evidence="5" id="KW-1185">Reference proteome</keyword>
<evidence type="ECO:0000259" key="3">
    <source>
        <dbReference type="Pfam" id="PF01551"/>
    </source>
</evidence>
<keyword evidence="2" id="KW-0812">Transmembrane</keyword>
<dbReference type="RefSeq" id="WP_014187690.1">
    <property type="nucleotide sequence ID" value="NC_016584.1"/>
</dbReference>
<dbReference type="PATRIC" id="fig|768706.3.peg.5618"/>
<gene>
    <name evidence="4" type="ordered locus">Desor_5514</name>
</gene>
<dbReference type="EMBL" id="CP003108">
    <property type="protein sequence ID" value="AET70888.1"/>
    <property type="molecule type" value="Genomic_DNA"/>
</dbReference>
<dbReference type="GO" id="GO:0004222">
    <property type="term" value="F:metalloendopeptidase activity"/>
    <property type="evidence" value="ECO:0007669"/>
    <property type="project" value="TreeGrafter"/>
</dbReference>
<reference evidence="5" key="1">
    <citation type="submission" date="2011-11" db="EMBL/GenBank/DDBJ databases">
        <title>Complete sequence of Desulfosporosinus orientis DSM 765.</title>
        <authorList>
            <person name="Lucas S."/>
            <person name="Han J."/>
            <person name="Lapidus A."/>
            <person name="Cheng J.-F."/>
            <person name="Goodwin L."/>
            <person name="Pitluck S."/>
            <person name="Peters L."/>
            <person name="Ovchinnikova G."/>
            <person name="Teshima H."/>
            <person name="Detter J.C."/>
            <person name="Han C."/>
            <person name="Tapia R."/>
            <person name="Land M."/>
            <person name="Hauser L."/>
            <person name="Kyrpides N."/>
            <person name="Ivanova N."/>
            <person name="Pagani I."/>
            <person name="Pester M."/>
            <person name="Spring S."/>
            <person name="Ollivier B."/>
            <person name="Rattei T."/>
            <person name="Klenk H.-P."/>
            <person name="Wagner M."/>
            <person name="Loy A."/>
            <person name="Woyke T."/>
        </authorList>
    </citation>
    <scope>NUCLEOTIDE SEQUENCE [LARGE SCALE GENOMIC DNA]</scope>
    <source>
        <strain evidence="5">ATCC 19365 / DSM 765 / NCIMB 8382 / VKM B-1628</strain>
    </source>
</reference>
<keyword evidence="2" id="KW-0472">Membrane</keyword>
<dbReference type="InterPro" id="IPR016047">
    <property type="entry name" value="M23ase_b-sheet_dom"/>
</dbReference>
<accession>G7WHG7</accession>
<protein>
    <submittedName>
        <fullName evidence="4">Metalloendopeptidase-like membrane protein</fullName>
    </submittedName>
</protein>
<feature type="domain" description="M23ase beta-sheet core" evidence="3">
    <location>
        <begin position="114"/>
        <end position="208"/>
    </location>
</feature>